<organism evidence="2 3">
    <name type="scientific">Sphingomonas changnyeongensis</name>
    <dbReference type="NCBI Taxonomy" id="2698679"/>
    <lineage>
        <taxon>Bacteria</taxon>
        <taxon>Pseudomonadati</taxon>
        <taxon>Pseudomonadota</taxon>
        <taxon>Alphaproteobacteria</taxon>
        <taxon>Sphingomonadales</taxon>
        <taxon>Sphingomonadaceae</taxon>
        <taxon>Sphingomonas</taxon>
    </lineage>
</organism>
<dbReference type="Gene3D" id="1.10.1220.10">
    <property type="entry name" value="Met repressor-like"/>
    <property type="match status" value="1"/>
</dbReference>
<evidence type="ECO:0000313" key="3">
    <source>
        <dbReference type="Proteomes" id="UP000464468"/>
    </source>
</evidence>
<dbReference type="InterPro" id="IPR053853">
    <property type="entry name" value="FitA-like_RHH"/>
</dbReference>
<proteinExistence type="predicted"/>
<dbReference type="AlphaFoldDB" id="A0A7Z2S9S4"/>
<dbReference type="KEGG" id="schy:GVO57_14190"/>
<keyword evidence="2" id="KW-0238">DNA-binding</keyword>
<keyword evidence="3" id="KW-1185">Reference proteome</keyword>
<evidence type="ECO:0000313" key="2">
    <source>
        <dbReference type="EMBL" id="QHL92037.1"/>
    </source>
</evidence>
<accession>A0A7Z2S9S4</accession>
<reference evidence="2 3" key="1">
    <citation type="submission" date="2020-01" db="EMBL/GenBank/DDBJ databases">
        <title>Sphingomonas sp. C33 whole genome sequece.</title>
        <authorList>
            <person name="Park C."/>
        </authorList>
    </citation>
    <scope>NUCLEOTIDE SEQUENCE [LARGE SCALE GENOMIC DNA]</scope>
    <source>
        <strain evidence="2 3">C33</strain>
        <plasmid evidence="3">pc33</plasmid>
    </source>
</reference>
<dbReference type="Pfam" id="PF22513">
    <property type="entry name" value="FitA-like_RHH"/>
    <property type="match status" value="1"/>
</dbReference>
<feature type="domain" description="Antitoxin FitA-like ribbon-helix-helix" evidence="1">
    <location>
        <begin position="2"/>
        <end position="40"/>
    </location>
</feature>
<protein>
    <submittedName>
        <fullName evidence="2">Arc family DNA-binding protein</fullName>
    </submittedName>
</protein>
<dbReference type="GO" id="GO:0003677">
    <property type="term" value="F:DNA binding"/>
    <property type="evidence" value="ECO:0007669"/>
    <property type="project" value="UniProtKB-KW"/>
</dbReference>
<dbReference type="InterPro" id="IPR010985">
    <property type="entry name" value="Ribbon_hlx_hlx"/>
</dbReference>
<keyword evidence="2" id="KW-0614">Plasmid</keyword>
<gene>
    <name evidence="2" type="ORF">GVO57_14190</name>
</gene>
<sequence>MATATVRNLPDEVHRALRVRAASHGRSTESEIRAILETTVRPPERLRLGTALAELSRRVKKSGRACEI</sequence>
<dbReference type="InterPro" id="IPR013321">
    <property type="entry name" value="Arc_rbn_hlx_hlx"/>
</dbReference>
<geneLocation type="plasmid" evidence="3">
    <name>pc33</name>
</geneLocation>
<dbReference type="RefSeq" id="WP_160594071.1">
    <property type="nucleotide sequence ID" value="NZ_CP047896.1"/>
</dbReference>
<dbReference type="Proteomes" id="UP000464468">
    <property type="component" value="Plasmid pC33"/>
</dbReference>
<dbReference type="EMBL" id="CP047896">
    <property type="protein sequence ID" value="QHL92037.1"/>
    <property type="molecule type" value="Genomic_DNA"/>
</dbReference>
<name>A0A7Z2S9S4_9SPHN</name>
<dbReference type="SUPFAM" id="SSF47598">
    <property type="entry name" value="Ribbon-helix-helix"/>
    <property type="match status" value="1"/>
</dbReference>
<evidence type="ECO:0000259" key="1">
    <source>
        <dbReference type="Pfam" id="PF22513"/>
    </source>
</evidence>
<dbReference type="GO" id="GO:0006355">
    <property type="term" value="P:regulation of DNA-templated transcription"/>
    <property type="evidence" value="ECO:0007669"/>
    <property type="project" value="InterPro"/>
</dbReference>